<evidence type="ECO:0000256" key="6">
    <source>
        <dbReference type="ARBA" id="ARBA00023229"/>
    </source>
</evidence>
<dbReference type="SFLD" id="SFLDS00005">
    <property type="entry name" value="Isoprenoid_Synthase_Type_I"/>
    <property type="match status" value="1"/>
</dbReference>
<keyword evidence="4" id="KW-0479">Metal-binding</keyword>
<reference evidence="8 9" key="1">
    <citation type="submission" date="2023-02" db="EMBL/GenBank/DDBJ databases">
        <title>Description and genomic characterization of Microbulbifer bruguierae sp. nov., isolated from the sediment of mangrove plant Bruguiera sexangula.</title>
        <authorList>
            <person name="Long M."/>
        </authorList>
    </citation>
    <scope>NUCLEOTIDE SEQUENCE [LARGE SCALE GENOMIC DNA]</scope>
    <source>
        <strain evidence="8 9">H12</strain>
    </source>
</reference>
<evidence type="ECO:0000313" key="8">
    <source>
        <dbReference type="EMBL" id="WGL16113.1"/>
    </source>
</evidence>
<dbReference type="SFLD" id="SFLDG01017">
    <property type="entry name" value="Polyprenyl_Transferase_Like"/>
    <property type="match status" value="1"/>
</dbReference>
<dbReference type="PANTHER" id="PTHR43281:SF1">
    <property type="entry name" value="FARNESYL DIPHOSPHATE SYNTHASE"/>
    <property type="match status" value="1"/>
</dbReference>
<proteinExistence type="inferred from homology"/>
<evidence type="ECO:0000256" key="3">
    <source>
        <dbReference type="ARBA" id="ARBA00022679"/>
    </source>
</evidence>
<keyword evidence="9" id="KW-1185">Reference proteome</keyword>
<dbReference type="SUPFAM" id="SSF48576">
    <property type="entry name" value="Terpenoid synthases"/>
    <property type="match status" value="1"/>
</dbReference>
<keyword evidence="5" id="KW-0460">Magnesium</keyword>
<organism evidence="8 9">
    <name type="scientific">Microbulbifer bruguierae</name>
    <dbReference type="NCBI Taxonomy" id="3029061"/>
    <lineage>
        <taxon>Bacteria</taxon>
        <taxon>Pseudomonadati</taxon>
        <taxon>Pseudomonadota</taxon>
        <taxon>Gammaproteobacteria</taxon>
        <taxon>Cellvibrionales</taxon>
        <taxon>Microbulbiferaceae</taxon>
        <taxon>Microbulbifer</taxon>
    </lineage>
</organism>
<dbReference type="PROSITE" id="PS00723">
    <property type="entry name" value="POLYPRENYL_SYNTHASE_1"/>
    <property type="match status" value="1"/>
</dbReference>
<protein>
    <submittedName>
        <fullName evidence="8">Polyprenyl synthetase family protein</fullName>
    </submittedName>
</protein>
<comment type="similarity">
    <text evidence="2 7">Belongs to the FPP/GGPP synthase family.</text>
</comment>
<dbReference type="PROSITE" id="PS00444">
    <property type="entry name" value="POLYPRENYL_SYNTHASE_2"/>
    <property type="match status" value="1"/>
</dbReference>
<evidence type="ECO:0000256" key="4">
    <source>
        <dbReference type="ARBA" id="ARBA00022723"/>
    </source>
</evidence>
<dbReference type="InterPro" id="IPR053378">
    <property type="entry name" value="Prenyl_diphosphate_synthase"/>
</dbReference>
<name>A0ABY8NF48_9GAMM</name>
<dbReference type="NCBIfam" id="NF045485">
    <property type="entry name" value="FPPsyn"/>
    <property type="match status" value="1"/>
</dbReference>
<dbReference type="PANTHER" id="PTHR43281">
    <property type="entry name" value="FARNESYL DIPHOSPHATE SYNTHASE"/>
    <property type="match status" value="1"/>
</dbReference>
<dbReference type="Gene3D" id="1.10.600.10">
    <property type="entry name" value="Farnesyl Diphosphate Synthase"/>
    <property type="match status" value="1"/>
</dbReference>
<dbReference type="InterPro" id="IPR008949">
    <property type="entry name" value="Isoprenoid_synthase_dom_sf"/>
</dbReference>
<evidence type="ECO:0000256" key="7">
    <source>
        <dbReference type="RuleBase" id="RU004466"/>
    </source>
</evidence>
<evidence type="ECO:0000256" key="2">
    <source>
        <dbReference type="ARBA" id="ARBA00006706"/>
    </source>
</evidence>
<dbReference type="EMBL" id="CP118605">
    <property type="protein sequence ID" value="WGL16113.1"/>
    <property type="molecule type" value="Genomic_DNA"/>
</dbReference>
<dbReference type="Pfam" id="PF00348">
    <property type="entry name" value="polyprenyl_synt"/>
    <property type="match status" value="1"/>
</dbReference>
<keyword evidence="3 7" id="KW-0808">Transferase</keyword>
<dbReference type="InterPro" id="IPR000092">
    <property type="entry name" value="Polyprenyl_synt"/>
</dbReference>
<sequence>MSTSTAVMPAKLKAFLQSSSLQVEQTLKSALAGQSAAETLFAAMNYSALGPGKRLRPALVYATAQTLGGTGAADRSHEAAAALECVHAYSLVHDDLPAMDDDKLRRGRATCHIQFDEATAILAGDALQCQAFELLASAPLAAELKLQLIRELAHASGARGMVAGQAIDLAAVDQALSLAQLEQMHRLKTGALISASARIGALIGGADQTQLAAVTRYAEAIGLAFQVQDDILDVTADTEILGKTQGADAARNKPTYVSLLGLDGARAKADELHREATDALAQLGGNTAILQQLADYIVHRDH</sequence>
<evidence type="ECO:0000313" key="9">
    <source>
        <dbReference type="Proteomes" id="UP001236500"/>
    </source>
</evidence>
<dbReference type="InterPro" id="IPR033749">
    <property type="entry name" value="Polyprenyl_synt_CS"/>
</dbReference>
<accession>A0ABY8NF48</accession>
<comment type="cofactor">
    <cofactor evidence="1">
        <name>Mg(2+)</name>
        <dbReference type="ChEBI" id="CHEBI:18420"/>
    </cofactor>
</comment>
<dbReference type="Proteomes" id="UP001236500">
    <property type="component" value="Chromosome"/>
</dbReference>
<evidence type="ECO:0000256" key="1">
    <source>
        <dbReference type="ARBA" id="ARBA00001946"/>
    </source>
</evidence>
<gene>
    <name evidence="8" type="ORF">PVT68_15225</name>
</gene>
<dbReference type="CDD" id="cd00685">
    <property type="entry name" value="Trans_IPPS_HT"/>
    <property type="match status" value="1"/>
</dbReference>
<keyword evidence="6" id="KW-0414">Isoprene biosynthesis</keyword>
<evidence type="ECO:0000256" key="5">
    <source>
        <dbReference type="ARBA" id="ARBA00022842"/>
    </source>
</evidence>